<dbReference type="Gene3D" id="3.80.10.10">
    <property type="entry name" value="Ribonuclease Inhibitor"/>
    <property type="match status" value="1"/>
</dbReference>
<dbReference type="Proteomes" id="UP000479691">
    <property type="component" value="Unassembled WGS sequence"/>
</dbReference>
<feature type="compositionally biased region" description="Gly residues" evidence="1">
    <location>
        <begin position="170"/>
        <end position="181"/>
    </location>
</feature>
<dbReference type="SUPFAM" id="SSF52047">
    <property type="entry name" value="RNI-like"/>
    <property type="match status" value="1"/>
</dbReference>
<evidence type="ECO:0000256" key="1">
    <source>
        <dbReference type="SAM" id="MobiDB-lite"/>
    </source>
</evidence>
<sequence length="339" mass="38503">MYENLTSISLDWEGFIAFHGYPDLSLIRRPSDLDTRGVYDILGTLDPDLDLDDVDGGRTGDDYNNNSDDNINNSNDNYNYERSRFTPDIQILLGPLISDEEFEEVVTTSIQFPKKLRSFEFSTRAFTRDTCEMLFLLPLRRCKELTTLSIEDVIENIQLRNEETEEEGKGGGGGEGGGGGVSKTRHSTPAYSFPKIKSLHLTNVTNFNHIPSTLPIQFPNLESLKLTKSKHITRSTCTDYNTSWPEVIPEIPTLRFAEIPSPSEVMLGPYENSWVLEEGLSQRTSEGRLLGLKTVSILHEYEQRIAYMGRRTVVSVCRFRRKSNNEVLDSGRTWVQIDE</sequence>
<dbReference type="InterPro" id="IPR032675">
    <property type="entry name" value="LRR_dom_sf"/>
</dbReference>
<organism evidence="2 3">
    <name type="scientific">Orbilia oligospora</name>
    <name type="common">Nematode-trapping fungus</name>
    <name type="synonym">Arthrobotrys oligospora</name>
    <dbReference type="NCBI Taxonomy" id="2813651"/>
    <lineage>
        <taxon>Eukaryota</taxon>
        <taxon>Fungi</taxon>
        <taxon>Dikarya</taxon>
        <taxon>Ascomycota</taxon>
        <taxon>Pezizomycotina</taxon>
        <taxon>Orbiliomycetes</taxon>
        <taxon>Orbiliales</taxon>
        <taxon>Orbiliaceae</taxon>
        <taxon>Orbilia</taxon>
    </lineage>
</organism>
<name>A0A7C8PB02_ORBOL</name>
<gene>
    <name evidence="2" type="ORF">TWF788_000810</name>
</gene>
<feature type="compositionally biased region" description="Low complexity" evidence="1">
    <location>
        <begin position="62"/>
        <end position="74"/>
    </location>
</feature>
<dbReference type="AlphaFoldDB" id="A0A7C8PB02"/>
<feature type="region of interest" description="Disordered" evidence="1">
    <location>
        <begin position="161"/>
        <end position="187"/>
    </location>
</feature>
<proteinExistence type="predicted"/>
<accession>A0A7C8PB02</accession>
<feature type="region of interest" description="Disordered" evidence="1">
    <location>
        <begin position="53"/>
        <end position="74"/>
    </location>
</feature>
<evidence type="ECO:0000313" key="2">
    <source>
        <dbReference type="EMBL" id="KAF3165289.1"/>
    </source>
</evidence>
<reference evidence="2 3" key="1">
    <citation type="submission" date="2019-06" db="EMBL/GenBank/DDBJ databases">
        <authorList>
            <person name="Palmer J.M."/>
        </authorList>
    </citation>
    <scope>NUCLEOTIDE SEQUENCE [LARGE SCALE GENOMIC DNA]</scope>
    <source>
        <strain evidence="2 3">TWF788</strain>
    </source>
</reference>
<evidence type="ECO:0000313" key="3">
    <source>
        <dbReference type="Proteomes" id="UP000479691"/>
    </source>
</evidence>
<protein>
    <submittedName>
        <fullName evidence="2">Uncharacterized protein</fullName>
    </submittedName>
</protein>
<dbReference type="EMBL" id="JAABOE010000107">
    <property type="protein sequence ID" value="KAF3165289.1"/>
    <property type="molecule type" value="Genomic_DNA"/>
</dbReference>
<comment type="caution">
    <text evidence="2">The sequence shown here is derived from an EMBL/GenBank/DDBJ whole genome shotgun (WGS) entry which is preliminary data.</text>
</comment>